<feature type="repeat" description="WD" evidence="5">
    <location>
        <begin position="159"/>
        <end position="200"/>
    </location>
</feature>
<protein>
    <recommendedName>
        <fullName evidence="11">Phospholipase A-2-activating protein</fullName>
    </recommendedName>
</protein>
<dbReference type="SUPFAM" id="SSF50978">
    <property type="entry name" value="WD40 repeat-like"/>
    <property type="match status" value="1"/>
</dbReference>
<accession>A0A1X6NT19</accession>
<dbReference type="InterPro" id="IPR015155">
    <property type="entry name" value="PFU"/>
</dbReference>
<gene>
    <name evidence="9" type="ORF">BU14_0505s0017</name>
</gene>
<dbReference type="InterPro" id="IPR013535">
    <property type="entry name" value="PUL_dom"/>
</dbReference>
<dbReference type="InterPro" id="IPR036322">
    <property type="entry name" value="WD40_repeat_dom_sf"/>
</dbReference>
<dbReference type="InterPro" id="IPR020472">
    <property type="entry name" value="WD40_PAC1"/>
</dbReference>
<dbReference type="InterPro" id="IPR001680">
    <property type="entry name" value="WD40_rpt"/>
</dbReference>
<dbReference type="GO" id="GO:0005737">
    <property type="term" value="C:cytoplasm"/>
    <property type="evidence" value="ECO:0007669"/>
    <property type="project" value="UniProtKB-SubCell"/>
</dbReference>
<feature type="domain" description="PFU" evidence="7">
    <location>
        <begin position="403"/>
        <end position="506"/>
    </location>
</feature>
<dbReference type="PROSITE" id="PS51394">
    <property type="entry name" value="PFU"/>
    <property type="match status" value="1"/>
</dbReference>
<dbReference type="GO" id="GO:0043130">
    <property type="term" value="F:ubiquitin binding"/>
    <property type="evidence" value="ECO:0007669"/>
    <property type="project" value="TreeGrafter"/>
</dbReference>
<evidence type="ECO:0000259" key="7">
    <source>
        <dbReference type="PROSITE" id="PS51394"/>
    </source>
</evidence>
<dbReference type="PANTHER" id="PTHR19849">
    <property type="entry name" value="PHOSPHOLIPASE A-2-ACTIVATING PROTEIN"/>
    <property type="match status" value="1"/>
</dbReference>
<feature type="repeat" description="WD" evidence="5">
    <location>
        <begin position="66"/>
        <end position="109"/>
    </location>
</feature>
<evidence type="ECO:0000259" key="8">
    <source>
        <dbReference type="PROSITE" id="PS51396"/>
    </source>
</evidence>
<feature type="region of interest" description="Disordered" evidence="6">
    <location>
        <begin position="502"/>
        <end position="562"/>
    </location>
</feature>
<evidence type="ECO:0000256" key="4">
    <source>
        <dbReference type="ARBA" id="ARBA00022737"/>
    </source>
</evidence>
<organism evidence="9 10">
    <name type="scientific">Porphyra umbilicalis</name>
    <name type="common">Purple laver</name>
    <name type="synonym">Red alga</name>
    <dbReference type="NCBI Taxonomy" id="2786"/>
    <lineage>
        <taxon>Eukaryota</taxon>
        <taxon>Rhodophyta</taxon>
        <taxon>Bangiophyceae</taxon>
        <taxon>Bangiales</taxon>
        <taxon>Bangiaceae</taxon>
        <taxon>Porphyra</taxon>
    </lineage>
</organism>
<evidence type="ECO:0000256" key="3">
    <source>
        <dbReference type="ARBA" id="ARBA00022574"/>
    </source>
</evidence>
<dbReference type="OrthoDB" id="10265988at2759"/>
<reference evidence="9 10" key="1">
    <citation type="submission" date="2017-03" db="EMBL/GenBank/DDBJ databases">
        <title>WGS assembly of Porphyra umbilicalis.</title>
        <authorList>
            <person name="Brawley S.H."/>
            <person name="Blouin N.A."/>
            <person name="Ficko-Blean E."/>
            <person name="Wheeler G.L."/>
            <person name="Lohr M."/>
            <person name="Goodson H.V."/>
            <person name="Jenkins J.W."/>
            <person name="Blaby-Haas C.E."/>
            <person name="Helliwell K.E."/>
            <person name="Chan C."/>
            <person name="Marriage T."/>
            <person name="Bhattacharya D."/>
            <person name="Klein A.S."/>
            <person name="Badis Y."/>
            <person name="Brodie J."/>
            <person name="Cao Y."/>
            <person name="Collen J."/>
            <person name="Dittami S.M."/>
            <person name="Gachon C.M."/>
            <person name="Green B.R."/>
            <person name="Karpowicz S."/>
            <person name="Kim J.W."/>
            <person name="Kudahl U."/>
            <person name="Lin S."/>
            <person name="Michel G."/>
            <person name="Mittag M."/>
            <person name="Olson B.J."/>
            <person name="Pangilinan J."/>
            <person name="Peng Y."/>
            <person name="Qiu H."/>
            <person name="Shu S."/>
            <person name="Singer J.T."/>
            <person name="Smith A.G."/>
            <person name="Sprecher B.N."/>
            <person name="Wagner V."/>
            <person name="Wang W."/>
            <person name="Wang Z.-Y."/>
            <person name="Yan J."/>
            <person name="Yarish C."/>
            <person name="Zoeuner-Riek S."/>
            <person name="Zhuang Y."/>
            <person name="Zou Y."/>
            <person name="Lindquist E.A."/>
            <person name="Grimwood J."/>
            <person name="Barry K."/>
            <person name="Rokhsar D.S."/>
            <person name="Schmutz J."/>
            <person name="Stiller J.W."/>
            <person name="Grossman A.R."/>
            <person name="Prochnik S.E."/>
        </authorList>
    </citation>
    <scope>NUCLEOTIDE SEQUENCE [LARGE SCALE GENOMIC DNA]</scope>
    <source>
        <strain evidence="9">4086291</strain>
    </source>
</reference>
<dbReference type="EMBL" id="KV919111">
    <property type="protein sequence ID" value="OSX71738.1"/>
    <property type="molecule type" value="Genomic_DNA"/>
</dbReference>
<dbReference type="SMART" id="SM00320">
    <property type="entry name" value="WD40"/>
    <property type="match status" value="6"/>
</dbReference>
<evidence type="ECO:0000256" key="5">
    <source>
        <dbReference type="PROSITE-ProRule" id="PRU00221"/>
    </source>
</evidence>
<feature type="domain" description="PUL" evidence="8">
    <location>
        <begin position="563"/>
        <end position="851"/>
    </location>
</feature>
<dbReference type="Pfam" id="PF08324">
    <property type="entry name" value="PUL"/>
    <property type="match status" value="1"/>
</dbReference>
<keyword evidence="3 5" id="KW-0853">WD repeat</keyword>
<keyword evidence="2" id="KW-0963">Cytoplasm</keyword>
<feature type="compositionally biased region" description="Gly residues" evidence="6">
    <location>
        <begin position="513"/>
        <end position="533"/>
    </location>
</feature>
<feature type="repeat" description="WD" evidence="5">
    <location>
        <begin position="20"/>
        <end position="51"/>
    </location>
</feature>
<dbReference type="GO" id="GO:0043161">
    <property type="term" value="P:proteasome-mediated ubiquitin-dependent protein catabolic process"/>
    <property type="evidence" value="ECO:0007669"/>
    <property type="project" value="TreeGrafter"/>
</dbReference>
<evidence type="ECO:0000256" key="2">
    <source>
        <dbReference type="ARBA" id="ARBA00022490"/>
    </source>
</evidence>
<dbReference type="InterPro" id="IPR038122">
    <property type="entry name" value="PFU_sf"/>
</dbReference>
<dbReference type="Gene3D" id="3.10.20.870">
    <property type="entry name" value="PFU (PLAA family ubiquitin binding), C-terminal domain"/>
    <property type="match status" value="1"/>
</dbReference>
<evidence type="ECO:0000256" key="1">
    <source>
        <dbReference type="ARBA" id="ARBA00004496"/>
    </source>
</evidence>
<dbReference type="Gene3D" id="1.25.10.10">
    <property type="entry name" value="Leucine-rich Repeat Variant"/>
    <property type="match status" value="1"/>
</dbReference>
<dbReference type="PRINTS" id="PR00320">
    <property type="entry name" value="GPROTEINBRPT"/>
</dbReference>
<comment type="subcellular location">
    <subcellularLocation>
        <location evidence="1">Cytoplasm</location>
    </subcellularLocation>
</comment>
<dbReference type="PROSITE" id="PS50082">
    <property type="entry name" value="WD_REPEATS_2"/>
    <property type="match status" value="4"/>
</dbReference>
<dbReference type="PROSITE" id="PS51396">
    <property type="entry name" value="PUL"/>
    <property type="match status" value="1"/>
</dbReference>
<dbReference type="GO" id="GO:0010992">
    <property type="term" value="P:ubiquitin recycling"/>
    <property type="evidence" value="ECO:0007669"/>
    <property type="project" value="TreeGrafter"/>
</dbReference>
<keyword evidence="4" id="KW-0677">Repeat</keyword>
<feature type="repeat" description="WD" evidence="5">
    <location>
        <begin position="110"/>
        <end position="150"/>
    </location>
</feature>
<sequence length="855" mass="87422">MASSSSSPPGLVPYRLRAELRGHASDVRAVVALPGGGFATGSRDATVCVWEPQADGSMPVEPTRLLSGHDHFVVSLALLPCDGRALLASGSSDKSIRIWDPSTGECLTSLRGHTDTVCSLSVAEGNRLVSSSWDKTARVWQLDASAEEPSVSAKCISTLSGHESAVWDALLLPSSEIVVTCSADRTLKLWSASTGKCTSTVSGHTDVVRSLSALPFSGVISVANDSSARLWKSEPSGGLTLSSTASDVHDGNFIYTVDARVLAGSGDRSAVTVISGGEDNALRVSGLTIGDDGRTLRLHTVQTVTHPGSVWSVALSDSGDLITGCSDGVARIFTRDPSRVAAAGALEVFEASVAARQVSTKLIGGVDAKKLPLASEALAVPGVKDGENKMVRRDDGDGAEVHMWSAADGKWNKVGDIVDGPGGDGGAGSSSGGGSSVRGVRYDYVFDVDVGEGQPKLMLGYNRGEDTYVAAQRFIDDNELSQEFLDQTATFIESQAGVGATTMVSSSSSDPLTGGGRYIPGSGGGGGQGGAGTASGNPLMGGRYIPGGDAPATPSRPSPPPRKLIPHADGIITLSSSDQLEKIGAKLADFHAALGGASVSDEEMGLIRTSLLPKLGGGGGIRASGPGAGVVSDEECAAVEALLAKWPTSQVFPALDIARLVVATPSGSACLFGRRNGVALTHVLRHVATAFPADSAAMTDAPAPKAPGAVALLGCRFVVNLFHNRVVGSTVRARQAEILTALGRAAGAPDSAPRARDTFAALLLNYAVALSESRAPAADRAPVLEAVIVRLRTEKEEPVAFRLAVALGTLMTGDDKAVVEAAMSLGAAAAVALAAPLSSRCQQVATEIATLIAVD</sequence>
<evidence type="ECO:0000256" key="6">
    <source>
        <dbReference type="SAM" id="MobiDB-lite"/>
    </source>
</evidence>
<evidence type="ECO:0000313" key="9">
    <source>
        <dbReference type="EMBL" id="OSX71738.1"/>
    </source>
</evidence>
<dbReference type="Pfam" id="PF09070">
    <property type="entry name" value="PFU"/>
    <property type="match status" value="1"/>
</dbReference>
<keyword evidence="10" id="KW-1185">Reference proteome</keyword>
<dbReference type="GO" id="GO:0005634">
    <property type="term" value="C:nucleus"/>
    <property type="evidence" value="ECO:0007669"/>
    <property type="project" value="TreeGrafter"/>
</dbReference>
<dbReference type="Pfam" id="PF00400">
    <property type="entry name" value="WD40"/>
    <property type="match status" value="6"/>
</dbReference>
<dbReference type="InterPro" id="IPR015943">
    <property type="entry name" value="WD40/YVTN_repeat-like_dom_sf"/>
</dbReference>
<proteinExistence type="predicted"/>
<evidence type="ECO:0008006" key="11">
    <source>
        <dbReference type="Google" id="ProtNLM"/>
    </source>
</evidence>
<dbReference type="CDD" id="cd00200">
    <property type="entry name" value="WD40"/>
    <property type="match status" value="1"/>
</dbReference>
<dbReference type="AlphaFoldDB" id="A0A1X6NT19"/>
<dbReference type="InterPro" id="IPR011989">
    <property type="entry name" value="ARM-like"/>
</dbReference>
<dbReference type="PANTHER" id="PTHR19849:SF0">
    <property type="entry name" value="PHOSPHOLIPASE A-2-ACTIVATING PROTEIN"/>
    <property type="match status" value="1"/>
</dbReference>
<name>A0A1X6NT19_PORUM</name>
<feature type="compositionally biased region" description="Polar residues" evidence="6">
    <location>
        <begin position="502"/>
        <end position="511"/>
    </location>
</feature>
<dbReference type="Gene3D" id="2.130.10.10">
    <property type="entry name" value="YVTN repeat-like/Quinoprotein amine dehydrogenase"/>
    <property type="match status" value="1"/>
</dbReference>
<evidence type="ECO:0000313" key="10">
    <source>
        <dbReference type="Proteomes" id="UP000218209"/>
    </source>
</evidence>
<dbReference type="Proteomes" id="UP000218209">
    <property type="component" value="Unassembled WGS sequence"/>
</dbReference>
<dbReference type="PROSITE" id="PS50294">
    <property type="entry name" value="WD_REPEATS_REGION"/>
    <property type="match status" value="3"/>
</dbReference>